<dbReference type="Proteomes" id="UP000199478">
    <property type="component" value="Unassembled WGS sequence"/>
</dbReference>
<dbReference type="EMBL" id="FOYP01000001">
    <property type="protein sequence ID" value="SFR32224.1"/>
    <property type="molecule type" value="Genomic_DNA"/>
</dbReference>
<dbReference type="InterPro" id="IPR052350">
    <property type="entry name" value="Metallo-dep_Lactonases"/>
</dbReference>
<reference evidence="4" key="1">
    <citation type="submission" date="2016-10" db="EMBL/GenBank/DDBJ databases">
        <authorList>
            <person name="Varghese N."/>
            <person name="Submissions S."/>
        </authorList>
    </citation>
    <scope>NUCLEOTIDE SEQUENCE [LARGE SCALE GENOMIC DNA]</scope>
    <source>
        <strain evidence="4">DSM 26879</strain>
    </source>
</reference>
<accession>A0A1I6FQS3</accession>
<evidence type="ECO:0000259" key="2">
    <source>
        <dbReference type="Pfam" id="PF04909"/>
    </source>
</evidence>
<dbReference type="InterPro" id="IPR006680">
    <property type="entry name" value="Amidohydro-rel"/>
</dbReference>
<keyword evidence="4" id="KW-1185">Reference proteome</keyword>
<dbReference type="AlphaFoldDB" id="A0A1I6FQS3"/>
<organism evidence="3 4">
    <name type="scientific">Yoonia tamlensis</name>
    <dbReference type="NCBI Taxonomy" id="390270"/>
    <lineage>
        <taxon>Bacteria</taxon>
        <taxon>Pseudomonadati</taxon>
        <taxon>Pseudomonadota</taxon>
        <taxon>Alphaproteobacteria</taxon>
        <taxon>Rhodobacterales</taxon>
        <taxon>Paracoccaceae</taxon>
        <taxon>Yoonia</taxon>
    </lineage>
</organism>
<evidence type="ECO:0000313" key="4">
    <source>
        <dbReference type="Proteomes" id="UP000199478"/>
    </source>
</evidence>
<dbReference type="Gene3D" id="3.20.20.140">
    <property type="entry name" value="Metal-dependent hydrolases"/>
    <property type="match status" value="1"/>
</dbReference>
<dbReference type="RefSeq" id="WP_090195462.1">
    <property type="nucleotide sequence ID" value="NZ_FOYP01000001.1"/>
</dbReference>
<dbReference type="STRING" id="390270.SAMN04488005_0270"/>
<evidence type="ECO:0000256" key="1">
    <source>
        <dbReference type="ARBA" id="ARBA00038310"/>
    </source>
</evidence>
<dbReference type="SUPFAM" id="SSF51556">
    <property type="entry name" value="Metallo-dependent hydrolases"/>
    <property type="match status" value="1"/>
</dbReference>
<name>A0A1I6FQS3_9RHOB</name>
<comment type="similarity">
    <text evidence="1">Belongs to the metallo-dependent hydrolases superfamily.</text>
</comment>
<dbReference type="InterPro" id="IPR032466">
    <property type="entry name" value="Metal_Hydrolase"/>
</dbReference>
<feature type="domain" description="Amidohydrolase-related" evidence="2">
    <location>
        <begin position="3"/>
        <end position="270"/>
    </location>
</feature>
<evidence type="ECO:0000313" key="3">
    <source>
        <dbReference type="EMBL" id="SFR32224.1"/>
    </source>
</evidence>
<proteinExistence type="inferred from homology"/>
<protein>
    <submittedName>
        <fullName evidence="3">L-fuconolactonase</fullName>
    </submittedName>
</protein>
<sequence length="271" mass="29491">MKIDAHQHFWALARGDYGWLTADIAPLYRDFQPADLAPLLAGCGIDGTVLVQAAPTAAETAYMLALADKTDFIRGVVGWVDFEADDAPDQIAALAKHPKLVGLRPMIQDIADAGWMLRPALAPAFAAMIAHDLTFDALVLPRHLDNLNTLLGQHPQLRTVIDHGAKPEIRDGKFDDWAAGMARLANETQAFCKLSGIVTEANADWTRDDIAPYVTHLLTSFGPDRIIWGSDWPVSTLAASYKQWHDVALGFAGADHAKIFGGNAQKAYRLA</sequence>
<dbReference type="OrthoDB" id="9787654at2"/>
<dbReference type="PANTHER" id="PTHR43569:SF2">
    <property type="entry name" value="AMIDOHYDROLASE-RELATED DOMAIN-CONTAINING PROTEIN"/>
    <property type="match status" value="1"/>
</dbReference>
<gene>
    <name evidence="3" type="ORF">SAMN04488005_0270</name>
</gene>
<dbReference type="Pfam" id="PF04909">
    <property type="entry name" value="Amidohydro_2"/>
    <property type="match status" value="1"/>
</dbReference>
<dbReference type="PANTHER" id="PTHR43569">
    <property type="entry name" value="AMIDOHYDROLASE"/>
    <property type="match status" value="1"/>
</dbReference>
<dbReference type="GO" id="GO:0016787">
    <property type="term" value="F:hydrolase activity"/>
    <property type="evidence" value="ECO:0007669"/>
    <property type="project" value="InterPro"/>
</dbReference>